<dbReference type="GO" id="GO:0003743">
    <property type="term" value="F:translation initiation factor activity"/>
    <property type="evidence" value="ECO:0007669"/>
    <property type="project" value="UniProtKB-KW"/>
</dbReference>
<keyword evidence="1" id="KW-0175">Coiled coil</keyword>
<name>A0A7C2HU62_9THEO</name>
<evidence type="ECO:0000256" key="1">
    <source>
        <dbReference type="SAM" id="Coils"/>
    </source>
</evidence>
<sequence length="86" mass="10438">MEETVQLRTRIRELEEKLVQVRLSRRVLLHLLEQVEKERNLFMQSLEKENRRLQQTNARYVRSLLKKNQQIIELQSKLYGDSSQNS</sequence>
<evidence type="ECO:0000313" key="2">
    <source>
        <dbReference type="EMBL" id="HEL65255.1"/>
    </source>
</evidence>
<dbReference type="AlphaFoldDB" id="A0A7C2HU62"/>
<feature type="coiled-coil region" evidence="1">
    <location>
        <begin position="32"/>
        <end position="63"/>
    </location>
</feature>
<organism evidence="2">
    <name type="scientific">Ammonifex degensii</name>
    <dbReference type="NCBI Taxonomy" id="42838"/>
    <lineage>
        <taxon>Bacteria</taxon>
        <taxon>Bacillati</taxon>
        <taxon>Bacillota</taxon>
        <taxon>Clostridia</taxon>
        <taxon>Thermoanaerobacterales</taxon>
        <taxon>Thermoanaerobacteraceae</taxon>
        <taxon>Ammonifex</taxon>
    </lineage>
</organism>
<keyword evidence="2" id="KW-0648">Protein biosynthesis</keyword>
<reference evidence="2" key="1">
    <citation type="journal article" date="2020" name="mSystems">
        <title>Genome- and Community-Level Interaction Insights into Carbon Utilization and Element Cycling Functions of Hydrothermarchaeota in Hydrothermal Sediment.</title>
        <authorList>
            <person name="Zhou Z."/>
            <person name="Liu Y."/>
            <person name="Xu W."/>
            <person name="Pan J."/>
            <person name="Luo Z.H."/>
            <person name="Li M."/>
        </authorList>
    </citation>
    <scope>NUCLEOTIDE SEQUENCE [LARGE SCALE GENOMIC DNA]</scope>
    <source>
        <strain evidence="2">SpSt-300</strain>
    </source>
</reference>
<keyword evidence="2" id="KW-0396">Initiation factor</keyword>
<comment type="caution">
    <text evidence="2">The sequence shown here is derived from an EMBL/GenBank/DDBJ whole genome shotgun (WGS) entry which is preliminary data.</text>
</comment>
<dbReference type="EMBL" id="DSMU01000067">
    <property type="protein sequence ID" value="HEL65255.1"/>
    <property type="molecule type" value="Genomic_DNA"/>
</dbReference>
<proteinExistence type="predicted"/>
<gene>
    <name evidence="2" type="ORF">ENQ34_01040</name>
</gene>
<accession>A0A7C2HU62</accession>
<protein>
    <submittedName>
        <fullName evidence="2">Translation initiation factor 2</fullName>
    </submittedName>
</protein>